<dbReference type="GO" id="GO:0043565">
    <property type="term" value="F:sequence-specific DNA binding"/>
    <property type="evidence" value="ECO:0007669"/>
    <property type="project" value="InterPro"/>
</dbReference>
<reference evidence="5 6" key="1">
    <citation type="submission" date="2015-09" db="EMBL/GenBank/DDBJ databases">
        <title>Draft Genome Sequence of Bradyrhizobium manausense Strain BR 3351T, a Novel Symbiotic Nitrogen-Fixing Alphaproteobacterium Isolated from Brazilian Amazon Rain Forest.</title>
        <authorList>
            <person name="De Araujo J.L."/>
            <person name="Zilli J.E."/>
        </authorList>
    </citation>
    <scope>NUCLEOTIDE SEQUENCE [LARGE SCALE GENOMIC DNA]</scope>
    <source>
        <strain evidence="5 6">BR3351</strain>
    </source>
</reference>
<dbReference type="STRING" id="989370.AOQ71_22195"/>
<dbReference type="InterPro" id="IPR011991">
    <property type="entry name" value="ArsR-like_HTH"/>
</dbReference>
<dbReference type="CDD" id="cd00090">
    <property type="entry name" value="HTH_ARSR"/>
    <property type="match status" value="1"/>
</dbReference>
<dbReference type="SUPFAM" id="SSF46785">
    <property type="entry name" value="Winged helix' DNA-binding domain"/>
    <property type="match status" value="1"/>
</dbReference>
<dbReference type="InterPro" id="IPR011008">
    <property type="entry name" value="Dimeric_a/b-barrel"/>
</dbReference>
<dbReference type="Pfam" id="PF13412">
    <property type="entry name" value="HTH_24"/>
    <property type="match status" value="1"/>
</dbReference>
<dbReference type="InterPro" id="IPR019885">
    <property type="entry name" value="Tscrpt_reg_HTH_AsnC-type_CS"/>
</dbReference>
<organism evidence="5 6">
    <name type="scientific">Bradyrhizobium manausense</name>
    <dbReference type="NCBI Taxonomy" id="989370"/>
    <lineage>
        <taxon>Bacteria</taxon>
        <taxon>Pseudomonadati</taxon>
        <taxon>Pseudomonadota</taxon>
        <taxon>Alphaproteobacteria</taxon>
        <taxon>Hyphomicrobiales</taxon>
        <taxon>Nitrobacteraceae</taxon>
        <taxon>Bradyrhizobium</taxon>
    </lineage>
</organism>
<dbReference type="Gene3D" id="1.10.10.10">
    <property type="entry name" value="Winged helix-like DNA-binding domain superfamily/Winged helix DNA-binding domain"/>
    <property type="match status" value="1"/>
</dbReference>
<dbReference type="PANTHER" id="PTHR30154">
    <property type="entry name" value="LEUCINE-RESPONSIVE REGULATORY PROTEIN"/>
    <property type="match status" value="1"/>
</dbReference>
<dbReference type="GO" id="GO:0005829">
    <property type="term" value="C:cytosol"/>
    <property type="evidence" value="ECO:0007669"/>
    <property type="project" value="TreeGrafter"/>
</dbReference>
<dbReference type="OrthoDB" id="9812082at2"/>
<dbReference type="RefSeq" id="WP_057750980.1">
    <property type="nucleotide sequence ID" value="NZ_LJYG01000094.1"/>
</dbReference>
<evidence type="ECO:0000259" key="4">
    <source>
        <dbReference type="PROSITE" id="PS50956"/>
    </source>
</evidence>
<dbReference type="PRINTS" id="PR00033">
    <property type="entry name" value="HTHASNC"/>
</dbReference>
<dbReference type="SMART" id="SM00344">
    <property type="entry name" value="HTH_ASNC"/>
    <property type="match status" value="1"/>
</dbReference>
<evidence type="ECO:0000256" key="1">
    <source>
        <dbReference type="ARBA" id="ARBA00023015"/>
    </source>
</evidence>
<evidence type="ECO:0000313" key="6">
    <source>
        <dbReference type="Proteomes" id="UP000051936"/>
    </source>
</evidence>
<dbReference type="InterPro" id="IPR036388">
    <property type="entry name" value="WH-like_DNA-bd_sf"/>
</dbReference>
<dbReference type="AlphaFoldDB" id="A0A0R3DLR6"/>
<keyword evidence="2" id="KW-0238">DNA-binding</keyword>
<dbReference type="Gene3D" id="3.30.70.920">
    <property type="match status" value="1"/>
</dbReference>
<dbReference type="PROSITE" id="PS00519">
    <property type="entry name" value="HTH_ASNC_1"/>
    <property type="match status" value="1"/>
</dbReference>
<keyword evidence="1" id="KW-0805">Transcription regulation</keyword>
<dbReference type="PROSITE" id="PS50956">
    <property type="entry name" value="HTH_ASNC_2"/>
    <property type="match status" value="1"/>
</dbReference>
<evidence type="ECO:0000313" key="5">
    <source>
        <dbReference type="EMBL" id="KRQ08210.1"/>
    </source>
</evidence>
<keyword evidence="6" id="KW-1185">Reference proteome</keyword>
<dbReference type="Pfam" id="PF01037">
    <property type="entry name" value="AsnC_trans_reg"/>
    <property type="match status" value="1"/>
</dbReference>
<dbReference type="InterPro" id="IPR036390">
    <property type="entry name" value="WH_DNA-bd_sf"/>
</dbReference>
<sequence length="170" mass="19501">MAPARRATRPVKAPRKDALRLDEIDRKILRALQQDARLTTAQLAERIGLSTTPCWNRLKRLETQGYIDGYVALLNQDKLGLPETVIIELTLDRHDEEMLERFGQLLTSLPEVIEAYLTTGDYDYVVKVAVESTAGYERFLREKLYRIPGIRHSRSSFALRCLKKLTSVQV</sequence>
<comment type="caution">
    <text evidence="5">The sequence shown here is derived from an EMBL/GenBank/DDBJ whole genome shotgun (WGS) entry which is preliminary data.</text>
</comment>
<dbReference type="InterPro" id="IPR019888">
    <property type="entry name" value="Tscrpt_reg_AsnC-like"/>
</dbReference>
<dbReference type="GO" id="GO:0006355">
    <property type="term" value="P:regulation of DNA-templated transcription"/>
    <property type="evidence" value="ECO:0007669"/>
    <property type="project" value="UniProtKB-ARBA"/>
</dbReference>
<dbReference type="SUPFAM" id="SSF54909">
    <property type="entry name" value="Dimeric alpha+beta barrel"/>
    <property type="match status" value="1"/>
</dbReference>
<accession>A0A0R3DLR6</accession>
<dbReference type="Proteomes" id="UP000051936">
    <property type="component" value="Unassembled WGS sequence"/>
</dbReference>
<name>A0A0R3DLR6_9BRAD</name>
<protein>
    <submittedName>
        <fullName evidence="5">AsnC family transcriptional regulator</fullName>
    </submittedName>
</protein>
<proteinExistence type="predicted"/>
<gene>
    <name evidence="5" type="ORF">AOQ71_22195</name>
</gene>
<evidence type="ECO:0000256" key="2">
    <source>
        <dbReference type="ARBA" id="ARBA00023125"/>
    </source>
</evidence>
<evidence type="ECO:0000256" key="3">
    <source>
        <dbReference type="ARBA" id="ARBA00023163"/>
    </source>
</evidence>
<feature type="domain" description="HTH asnC-type" evidence="4">
    <location>
        <begin position="21"/>
        <end position="82"/>
    </location>
</feature>
<dbReference type="EMBL" id="LJYG01000094">
    <property type="protein sequence ID" value="KRQ08210.1"/>
    <property type="molecule type" value="Genomic_DNA"/>
</dbReference>
<dbReference type="PANTHER" id="PTHR30154:SF34">
    <property type="entry name" value="TRANSCRIPTIONAL REGULATOR AZLB"/>
    <property type="match status" value="1"/>
</dbReference>
<dbReference type="InterPro" id="IPR000485">
    <property type="entry name" value="AsnC-type_HTH_dom"/>
</dbReference>
<dbReference type="InterPro" id="IPR019887">
    <property type="entry name" value="Tscrpt_reg_AsnC/Lrp_C"/>
</dbReference>
<dbReference type="GO" id="GO:0043200">
    <property type="term" value="P:response to amino acid"/>
    <property type="evidence" value="ECO:0007669"/>
    <property type="project" value="TreeGrafter"/>
</dbReference>
<keyword evidence="3" id="KW-0804">Transcription</keyword>